<accession>A0ABV4E7U1</accession>
<dbReference type="GO" id="GO:0016787">
    <property type="term" value="F:hydrolase activity"/>
    <property type="evidence" value="ECO:0007669"/>
    <property type="project" value="UniProtKB-KW"/>
</dbReference>
<protein>
    <submittedName>
        <fullName evidence="5">A24 family peptidase</fullName>
        <ecNumber evidence="5">3.4.23.-</ecNumber>
    </submittedName>
</protein>
<evidence type="ECO:0000256" key="1">
    <source>
        <dbReference type="ARBA" id="ARBA00005801"/>
    </source>
</evidence>
<keyword evidence="6" id="KW-1185">Reference proteome</keyword>
<gene>
    <name evidence="5" type="ORF">AB6T85_10645</name>
</gene>
<dbReference type="Pfam" id="PF01478">
    <property type="entry name" value="Peptidase_A24"/>
    <property type="match status" value="1"/>
</dbReference>
<feature type="transmembrane region" description="Helical" evidence="3">
    <location>
        <begin position="7"/>
        <end position="26"/>
    </location>
</feature>
<keyword evidence="3" id="KW-0472">Membrane</keyword>
<dbReference type="PANTHER" id="PTHR30487:SF0">
    <property type="entry name" value="PREPILIN LEADER PEPTIDASE_N-METHYLTRANSFERASE-RELATED"/>
    <property type="match status" value="1"/>
</dbReference>
<keyword evidence="5" id="KW-0378">Hydrolase</keyword>
<dbReference type="PANTHER" id="PTHR30487">
    <property type="entry name" value="TYPE 4 PREPILIN-LIKE PROTEINS LEADER PEPTIDE-PROCESSING ENZYME"/>
    <property type="match status" value="1"/>
</dbReference>
<feature type="transmembrane region" description="Helical" evidence="3">
    <location>
        <begin position="60"/>
        <end position="80"/>
    </location>
</feature>
<keyword evidence="3" id="KW-1133">Transmembrane helix</keyword>
<dbReference type="InterPro" id="IPR000045">
    <property type="entry name" value="Prepilin_IV_endopep_pep"/>
</dbReference>
<dbReference type="RefSeq" id="WP_253455272.1">
    <property type="nucleotide sequence ID" value="NZ_JBGFFX010000005.1"/>
</dbReference>
<comment type="caution">
    <text evidence="5">The sequence shown here is derived from an EMBL/GenBank/DDBJ whole genome shotgun (WGS) entry which is preliminary data.</text>
</comment>
<organism evidence="5 6">
    <name type="scientific">Erwinia aeris</name>
    <dbReference type="NCBI Taxonomy" id="3239803"/>
    <lineage>
        <taxon>Bacteria</taxon>
        <taxon>Pseudomonadati</taxon>
        <taxon>Pseudomonadota</taxon>
        <taxon>Gammaproteobacteria</taxon>
        <taxon>Enterobacterales</taxon>
        <taxon>Erwiniaceae</taxon>
        <taxon>Erwinia</taxon>
    </lineage>
</organism>
<evidence type="ECO:0000256" key="3">
    <source>
        <dbReference type="SAM" id="Phobius"/>
    </source>
</evidence>
<feature type="transmembrane region" description="Helical" evidence="3">
    <location>
        <begin position="160"/>
        <end position="180"/>
    </location>
</feature>
<dbReference type="PRINTS" id="PR00864">
    <property type="entry name" value="PREPILNPTASE"/>
</dbReference>
<dbReference type="EMBL" id="JBGFFX010000005">
    <property type="protein sequence ID" value="MEY8770882.1"/>
    <property type="molecule type" value="Genomic_DNA"/>
</dbReference>
<keyword evidence="3" id="KW-0812">Transmembrane</keyword>
<dbReference type="Proteomes" id="UP001565243">
    <property type="component" value="Unassembled WGS sequence"/>
</dbReference>
<reference evidence="5 6" key="1">
    <citation type="submission" date="2024-07" db="EMBL/GenBank/DDBJ databases">
        <authorList>
            <person name="Hebao G."/>
        </authorList>
    </citation>
    <scope>NUCLEOTIDE SEQUENCE [LARGE SCALE GENOMIC DNA]</scope>
    <source>
        <strain evidence="5 6">ACCC 02193</strain>
    </source>
</reference>
<feature type="domain" description="Prepilin type IV endopeptidase peptidase" evidence="4">
    <location>
        <begin position="37"/>
        <end position="144"/>
    </location>
</feature>
<dbReference type="EC" id="3.4.23.-" evidence="5"/>
<feature type="transmembrane region" description="Helical" evidence="3">
    <location>
        <begin position="32"/>
        <end position="53"/>
    </location>
</feature>
<feature type="transmembrane region" description="Helical" evidence="3">
    <location>
        <begin position="134"/>
        <end position="154"/>
    </location>
</feature>
<evidence type="ECO:0000256" key="2">
    <source>
        <dbReference type="RuleBase" id="RU003793"/>
    </source>
</evidence>
<dbReference type="InterPro" id="IPR014032">
    <property type="entry name" value="Peptidase_A24A_bac"/>
</dbReference>
<evidence type="ECO:0000313" key="6">
    <source>
        <dbReference type="Proteomes" id="UP001565243"/>
    </source>
</evidence>
<dbReference type="InterPro" id="IPR050882">
    <property type="entry name" value="Prepilin_peptidase/N-MTase"/>
</dbReference>
<evidence type="ECO:0000313" key="5">
    <source>
        <dbReference type="EMBL" id="MEY8770882.1"/>
    </source>
</evidence>
<evidence type="ECO:0000259" key="4">
    <source>
        <dbReference type="Pfam" id="PF01478"/>
    </source>
</evidence>
<sequence length="181" mass="19967">MRRIFSLQVNMLMLPALLAVTTIVIAQLPLRLWLPALLLSWTLLALAVVDYRLFLLPDMLTLPLLWLGLLASTIGLLPGLTPEQAVYGAAAGYSTLWLLSRGYWLLRNKEGLGLGDAKLLAALGAWTGLERLPWIVLLATLITSAALFAAWLMFRHPLNAPFPFGPALAFAGWTIFLWLYG</sequence>
<comment type="similarity">
    <text evidence="1 2">Belongs to the peptidase A24 family.</text>
</comment>
<name>A0ABV4E7U1_9GAMM</name>
<proteinExistence type="inferred from homology"/>
<dbReference type="Gene3D" id="1.20.120.1220">
    <property type="match status" value="1"/>
</dbReference>
<feature type="transmembrane region" description="Helical" evidence="3">
    <location>
        <begin position="86"/>
        <end position="106"/>
    </location>
</feature>